<feature type="chain" id="PRO_5040806674" evidence="1">
    <location>
        <begin position="28"/>
        <end position="327"/>
    </location>
</feature>
<comment type="caution">
    <text evidence="3">The sequence shown here is derived from an EMBL/GenBank/DDBJ whole genome shotgun (WGS) entry which is preliminary data.</text>
</comment>
<evidence type="ECO:0000256" key="1">
    <source>
        <dbReference type="SAM" id="SignalP"/>
    </source>
</evidence>
<evidence type="ECO:0000313" key="3">
    <source>
        <dbReference type="EMBL" id="MDA5194257.1"/>
    </source>
</evidence>
<dbReference type="Pfam" id="PF20597">
    <property type="entry name" value="pAdhesive_15"/>
    <property type="match status" value="1"/>
</dbReference>
<sequence length="327" mass="33903">MPRFLNLFICAFLTVAGLTLGATPSLAGPLTAAEVLSQFNVVTFGNLNAFSEIQGRTLVTGNLGGKLSTYYTRPSEVNASNYGALTVGGKVTGALKTIDGNGDAYIAGNAQNMHMNGGTAYIKGTVISNVTGNQQIVPAVDVPNFKPVMDQLSTDLKGLATTSTVTISGKRATFTATPGADGQAVFSIPNGDAFFKSTNEITFVLGGANSFIINVGGSSMTVIENFLDGIGATIAPMAIWNFYDATSLNFNREFYGTVLAPNATISNIFALNGSVIAKDFTPLGAVHLASYSGPLPSGPKAEIPAPQSAALVGLALLALCTIRRRRT</sequence>
<reference evidence="3" key="1">
    <citation type="submission" date="2022-08" db="EMBL/GenBank/DDBJ databases">
        <authorList>
            <person name="Vandamme P."/>
            <person name="Hettiarachchi A."/>
            <person name="Peeters C."/>
            <person name="Cnockaert M."/>
            <person name="Carlier A."/>
        </authorList>
    </citation>
    <scope>NUCLEOTIDE SEQUENCE</scope>
    <source>
        <strain evidence="3">LMG 31809</strain>
    </source>
</reference>
<dbReference type="AlphaFoldDB" id="A0A9X3TZE3"/>
<gene>
    <name evidence="3" type="ORF">NYP16_09870</name>
</gene>
<accession>A0A9X3TZE3</accession>
<dbReference type="RefSeq" id="WP_274943961.1">
    <property type="nucleotide sequence ID" value="NZ_JANWOI010000003.1"/>
</dbReference>
<dbReference type="Proteomes" id="UP001141619">
    <property type="component" value="Unassembled WGS sequence"/>
</dbReference>
<keyword evidence="4" id="KW-1185">Reference proteome</keyword>
<organism evidence="3 4">
    <name type="scientific">Govanella unica</name>
    <dbReference type="NCBI Taxonomy" id="2975056"/>
    <lineage>
        <taxon>Bacteria</taxon>
        <taxon>Pseudomonadati</taxon>
        <taxon>Pseudomonadota</taxon>
        <taxon>Alphaproteobacteria</taxon>
        <taxon>Emcibacterales</taxon>
        <taxon>Govanellaceae</taxon>
        <taxon>Govanella</taxon>
    </lineage>
</organism>
<protein>
    <submittedName>
        <fullName evidence="3">Choice-of-anchor A family protein</fullName>
    </submittedName>
</protein>
<evidence type="ECO:0000313" key="4">
    <source>
        <dbReference type="Proteomes" id="UP001141619"/>
    </source>
</evidence>
<proteinExistence type="predicted"/>
<keyword evidence="1" id="KW-0732">Signal</keyword>
<dbReference type="InterPro" id="IPR026588">
    <property type="entry name" value="Choice_anch_A"/>
</dbReference>
<feature type="signal peptide" evidence="1">
    <location>
        <begin position="1"/>
        <end position="27"/>
    </location>
</feature>
<dbReference type="NCBIfam" id="TIGR04215">
    <property type="entry name" value="choice_anch_A"/>
    <property type="match status" value="1"/>
</dbReference>
<dbReference type="EMBL" id="JANWOI010000003">
    <property type="protein sequence ID" value="MDA5194257.1"/>
    <property type="molecule type" value="Genomic_DNA"/>
</dbReference>
<reference evidence="3" key="2">
    <citation type="journal article" date="2023" name="Syst. Appl. Microbiol.">
        <title>Govania unica gen. nov., sp. nov., a rare biosphere bacterium that represents a novel family in the class Alphaproteobacteria.</title>
        <authorList>
            <person name="Vandamme P."/>
            <person name="Peeters C."/>
            <person name="Hettiarachchi A."/>
            <person name="Cnockaert M."/>
            <person name="Carlier A."/>
        </authorList>
    </citation>
    <scope>NUCLEOTIDE SEQUENCE</scope>
    <source>
        <strain evidence="3">LMG 31809</strain>
    </source>
</reference>
<evidence type="ECO:0000259" key="2">
    <source>
        <dbReference type="Pfam" id="PF20597"/>
    </source>
</evidence>
<feature type="domain" description="Choice-of-anchor A" evidence="2">
    <location>
        <begin position="34"/>
        <end position="287"/>
    </location>
</feature>
<name>A0A9X3TZE3_9PROT</name>